<keyword evidence="5" id="KW-1015">Disulfide bond</keyword>
<dbReference type="InterPro" id="IPR008255">
    <property type="entry name" value="Pyr_nucl-diS_OxRdtase_2_AS"/>
</dbReference>
<keyword evidence="6 7" id="KW-0676">Redox-active center</keyword>
<protein>
    <recommendedName>
        <fullName evidence="7">Thioredoxin reductase</fullName>
        <ecNumber evidence="7">1.8.1.9</ecNumber>
    </recommendedName>
</protein>
<evidence type="ECO:0000256" key="3">
    <source>
        <dbReference type="ARBA" id="ARBA00022827"/>
    </source>
</evidence>
<name>A0ABT9GN60_9GAMM</name>
<dbReference type="Pfam" id="PF07992">
    <property type="entry name" value="Pyr_redox_2"/>
    <property type="match status" value="1"/>
</dbReference>
<comment type="catalytic activity">
    <reaction evidence="7">
        <text>[thioredoxin]-dithiol + NADP(+) = [thioredoxin]-disulfide + NADPH + H(+)</text>
        <dbReference type="Rhea" id="RHEA:20345"/>
        <dbReference type="Rhea" id="RHEA-COMP:10698"/>
        <dbReference type="Rhea" id="RHEA-COMP:10700"/>
        <dbReference type="ChEBI" id="CHEBI:15378"/>
        <dbReference type="ChEBI" id="CHEBI:29950"/>
        <dbReference type="ChEBI" id="CHEBI:50058"/>
        <dbReference type="ChEBI" id="CHEBI:57783"/>
        <dbReference type="ChEBI" id="CHEBI:58349"/>
        <dbReference type="EC" id="1.8.1.9"/>
    </reaction>
</comment>
<dbReference type="EC" id="1.8.1.9" evidence="7"/>
<dbReference type="EMBL" id="JAUZVY010000002">
    <property type="protein sequence ID" value="MDP4528410.1"/>
    <property type="molecule type" value="Genomic_DNA"/>
</dbReference>
<dbReference type="GO" id="GO:0004791">
    <property type="term" value="F:thioredoxin-disulfide reductase (NADPH) activity"/>
    <property type="evidence" value="ECO:0007669"/>
    <property type="project" value="UniProtKB-EC"/>
</dbReference>
<evidence type="ECO:0000256" key="4">
    <source>
        <dbReference type="ARBA" id="ARBA00023002"/>
    </source>
</evidence>
<evidence type="ECO:0000256" key="6">
    <source>
        <dbReference type="ARBA" id="ARBA00023284"/>
    </source>
</evidence>
<evidence type="ECO:0000313" key="10">
    <source>
        <dbReference type="EMBL" id="MDP4528410.1"/>
    </source>
</evidence>
<keyword evidence="2 7" id="KW-0285">Flavoprotein</keyword>
<dbReference type="PROSITE" id="PS00573">
    <property type="entry name" value="PYRIDINE_REDOX_2"/>
    <property type="match status" value="1"/>
</dbReference>
<dbReference type="Proteomes" id="UP001236258">
    <property type="component" value="Unassembled WGS sequence"/>
</dbReference>
<dbReference type="PRINTS" id="PR00368">
    <property type="entry name" value="FADPNR"/>
</dbReference>
<comment type="cofactor">
    <cofactor evidence="8">
        <name>FAD</name>
        <dbReference type="ChEBI" id="CHEBI:57692"/>
    </cofactor>
    <text evidence="8">Binds 1 FAD per subunit.</text>
</comment>
<evidence type="ECO:0000256" key="2">
    <source>
        <dbReference type="ARBA" id="ARBA00022630"/>
    </source>
</evidence>
<accession>A0ABT9GN60</accession>
<comment type="similarity">
    <text evidence="1 7">Belongs to the class-II pyridine nucleotide-disulfide oxidoreductase family.</text>
</comment>
<reference evidence="10 11" key="1">
    <citation type="submission" date="2023-08" db="EMBL/GenBank/DDBJ databases">
        <authorList>
            <person name="Joshi A."/>
            <person name="Thite S."/>
        </authorList>
    </citation>
    <scope>NUCLEOTIDE SEQUENCE [LARGE SCALE GENOMIC DNA]</scope>
    <source>
        <strain evidence="10 11">1E1</strain>
    </source>
</reference>
<gene>
    <name evidence="10" type="primary">trxB</name>
    <name evidence="10" type="ORF">Q3O59_05120</name>
</gene>
<dbReference type="PRINTS" id="PR00469">
    <property type="entry name" value="PNDRDTASEII"/>
</dbReference>
<comment type="caution">
    <text evidence="10">The sequence shown here is derived from an EMBL/GenBank/DDBJ whole genome shotgun (WGS) entry which is preliminary data.</text>
</comment>
<keyword evidence="4 7" id="KW-0560">Oxidoreductase</keyword>
<evidence type="ECO:0000256" key="1">
    <source>
        <dbReference type="ARBA" id="ARBA00009333"/>
    </source>
</evidence>
<evidence type="ECO:0000259" key="9">
    <source>
        <dbReference type="Pfam" id="PF07992"/>
    </source>
</evidence>
<evidence type="ECO:0000256" key="7">
    <source>
        <dbReference type="RuleBase" id="RU003880"/>
    </source>
</evidence>
<dbReference type="RefSeq" id="WP_305944551.1">
    <property type="nucleotide sequence ID" value="NZ_JAUZVY010000002.1"/>
</dbReference>
<evidence type="ECO:0000256" key="5">
    <source>
        <dbReference type="ARBA" id="ARBA00023157"/>
    </source>
</evidence>
<evidence type="ECO:0000256" key="8">
    <source>
        <dbReference type="RuleBase" id="RU003881"/>
    </source>
</evidence>
<feature type="domain" description="FAD/NAD(P)-binding" evidence="9">
    <location>
        <begin position="8"/>
        <end position="301"/>
    </location>
</feature>
<dbReference type="PANTHER" id="PTHR48105">
    <property type="entry name" value="THIOREDOXIN REDUCTASE 1-RELATED-RELATED"/>
    <property type="match status" value="1"/>
</dbReference>
<keyword evidence="3 7" id="KW-0274">FAD</keyword>
<dbReference type="InterPro" id="IPR005982">
    <property type="entry name" value="Thioredox_Rdtase"/>
</dbReference>
<dbReference type="InterPro" id="IPR050097">
    <property type="entry name" value="Ferredoxin-NADP_redctase_2"/>
</dbReference>
<dbReference type="Gene3D" id="3.50.50.60">
    <property type="entry name" value="FAD/NAD(P)-binding domain"/>
    <property type="match status" value="2"/>
</dbReference>
<keyword evidence="11" id="KW-1185">Reference proteome</keyword>
<dbReference type="NCBIfam" id="TIGR01292">
    <property type="entry name" value="TRX_reduct"/>
    <property type="match status" value="1"/>
</dbReference>
<dbReference type="InterPro" id="IPR036188">
    <property type="entry name" value="FAD/NAD-bd_sf"/>
</dbReference>
<dbReference type="SUPFAM" id="SSF51905">
    <property type="entry name" value="FAD/NAD(P)-binding domain"/>
    <property type="match status" value="1"/>
</dbReference>
<dbReference type="InterPro" id="IPR023753">
    <property type="entry name" value="FAD/NAD-binding_dom"/>
</dbReference>
<evidence type="ECO:0000313" key="11">
    <source>
        <dbReference type="Proteomes" id="UP001236258"/>
    </source>
</evidence>
<organism evidence="10 11">
    <name type="scientific">Alkalimonas delamerensis</name>
    <dbReference type="NCBI Taxonomy" id="265981"/>
    <lineage>
        <taxon>Bacteria</taxon>
        <taxon>Pseudomonadati</taxon>
        <taxon>Pseudomonadota</taxon>
        <taxon>Gammaproteobacteria</taxon>
        <taxon>Alkalimonas</taxon>
    </lineage>
</organism>
<comment type="subunit">
    <text evidence="7">Homodimer.</text>
</comment>
<keyword evidence="8" id="KW-0521">NADP</keyword>
<proteinExistence type="inferred from homology"/>
<sequence>MSEIKHNQLLILGSGPAGYTAAVYAARANLKPVLITGMQQGGQLTTTTEVENWPGDPHGLTGPALMERMKEHAETFETEIVFDHIHTVNLKQRPFTLQGDNGTYSCDALIICTGASAKYLGLESEQAYSGRGVSACATCDGFFYRNQKVVVVGGGNTAVEEALYLSNIAAEVHLVHRRDSFRSEKILIDRLMKKVESGNIILHLHRELDEVLGDEMGVTGVRLKSSKGEAPTQLDVQGVFIAIGHKPNTDIFAGQLEMHNGYLKVQSGTEGNATQTSIEGVFAAGDVMDHIYRQAITSAGSGCMAALDAERYLDALNN</sequence>